<evidence type="ECO:0000313" key="1">
    <source>
        <dbReference type="EMBL" id="EDO29536.1"/>
    </source>
</evidence>
<evidence type="ECO:0000313" key="2">
    <source>
        <dbReference type="Proteomes" id="UP000001593"/>
    </source>
</evidence>
<organism evidence="1 2">
    <name type="scientific">Nematostella vectensis</name>
    <name type="common">Starlet sea anemone</name>
    <dbReference type="NCBI Taxonomy" id="45351"/>
    <lineage>
        <taxon>Eukaryota</taxon>
        <taxon>Metazoa</taxon>
        <taxon>Cnidaria</taxon>
        <taxon>Anthozoa</taxon>
        <taxon>Hexacorallia</taxon>
        <taxon>Actiniaria</taxon>
        <taxon>Edwardsiidae</taxon>
        <taxon>Nematostella</taxon>
    </lineage>
</organism>
<protein>
    <submittedName>
        <fullName evidence="1">Uncharacterized protein</fullName>
    </submittedName>
</protein>
<dbReference type="AlphaFoldDB" id="A7T3C9"/>
<name>A7T3C9_NEMVE</name>
<dbReference type="Proteomes" id="UP000001593">
    <property type="component" value="Unassembled WGS sequence"/>
</dbReference>
<feature type="non-terminal residue" evidence="1">
    <location>
        <position position="1"/>
    </location>
</feature>
<keyword evidence="2" id="KW-1185">Reference proteome</keyword>
<accession>A7T3C9</accession>
<dbReference type="EMBL" id="DS470469">
    <property type="protein sequence ID" value="EDO29536.1"/>
    <property type="molecule type" value="Genomic_DNA"/>
</dbReference>
<sequence>YTHCYFCCHHLHICYLATYAHYTHCYFCCHVATQCSTNWYLHICCYLAT</sequence>
<gene>
    <name evidence="1" type="ORF">NEMVEDRAFT_v1g144216</name>
</gene>
<dbReference type="InParanoid" id="A7T3C9"/>
<reference evidence="1 2" key="1">
    <citation type="journal article" date="2007" name="Science">
        <title>Sea anemone genome reveals ancestral eumetazoan gene repertoire and genomic organization.</title>
        <authorList>
            <person name="Putnam N.H."/>
            <person name="Srivastava M."/>
            <person name="Hellsten U."/>
            <person name="Dirks B."/>
            <person name="Chapman J."/>
            <person name="Salamov A."/>
            <person name="Terry A."/>
            <person name="Shapiro H."/>
            <person name="Lindquist E."/>
            <person name="Kapitonov V.V."/>
            <person name="Jurka J."/>
            <person name="Genikhovich G."/>
            <person name="Grigoriev I.V."/>
            <person name="Lucas S.M."/>
            <person name="Steele R.E."/>
            <person name="Finnerty J.R."/>
            <person name="Technau U."/>
            <person name="Martindale M.Q."/>
            <person name="Rokhsar D.S."/>
        </authorList>
    </citation>
    <scope>NUCLEOTIDE SEQUENCE [LARGE SCALE GENOMIC DNA]</scope>
    <source>
        <strain evidence="2">CH2 X CH6</strain>
    </source>
</reference>
<proteinExistence type="predicted"/>
<dbReference type="HOGENOM" id="CLU_3147485_0_0_1"/>